<evidence type="ECO:0000313" key="2">
    <source>
        <dbReference type="Proteomes" id="UP000004810"/>
    </source>
</evidence>
<organism evidence="1 2">
    <name type="scientific">Wuchereria bancrofti</name>
    <dbReference type="NCBI Taxonomy" id="6293"/>
    <lineage>
        <taxon>Eukaryota</taxon>
        <taxon>Metazoa</taxon>
        <taxon>Ecdysozoa</taxon>
        <taxon>Nematoda</taxon>
        <taxon>Chromadorea</taxon>
        <taxon>Rhabditida</taxon>
        <taxon>Spirurina</taxon>
        <taxon>Spiruromorpha</taxon>
        <taxon>Filarioidea</taxon>
        <taxon>Onchocercidae</taxon>
        <taxon>Wuchereria</taxon>
    </lineage>
</organism>
<dbReference type="Proteomes" id="UP000004810">
    <property type="component" value="Unassembled WGS sequence"/>
</dbReference>
<name>J9EA03_WUCBA</name>
<protein>
    <submittedName>
        <fullName evidence="1">Uncharacterized protein</fullName>
    </submittedName>
</protein>
<gene>
    <name evidence="1" type="ORF">WUBG_10113</name>
</gene>
<dbReference type="AlphaFoldDB" id="J9EA03"/>
<dbReference type="EMBL" id="ADBV01005991">
    <property type="protein sequence ID" value="EJW78978.1"/>
    <property type="molecule type" value="Genomic_DNA"/>
</dbReference>
<reference evidence="2" key="1">
    <citation type="submission" date="2012-08" db="EMBL/GenBank/DDBJ databases">
        <title>The Genome Sequence of Wuchereria bancrofti.</title>
        <authorList>
            <person name="Nutman T.B."/>
            <person name="Fink D.L."/>
            <person name="Russ C."/>
            <person name="Young S."/>
            <person name="Zeng Q."/>
            <person name="Koehrsen M."/>
            <person name="Alvarado L."/>
            <person name="Berlin A."/>
            <person name="Chapman S.B."/>
            <person name="Chen Z."/>
            <person name="Freedman E."/>
            <person name="Gellesch M."/>
            <person name="Goldberg J."/>
            <person name="Griggs A."/>
            <person name="Gujja S."/>
            <person name="Heilman E.R."/>
            <person name="Heiman D."/>
            <person name="Hepburn T."/>
            <person name="Howarth C."/>
            <person name="Jen D."/>
            <person name="Larson L."/>
            <person name="Lewis B."/>
            <person name="Mehta T."/>
            <person name="Park D."/>
            <person name="Pearson M."/>
            <person name="Roberts A."/>
            <person name="Saif S."/>
            <person name="Shea T."/>
            <person name="Shenoy N."/>
            <person name="Sisk P."/>
            <person name="Stolte C."/>
            <person name="Sykes S."/>
            <person name="Walk T."/>
            <person name="White J."/>
            <person name="Yandava C."/>
            <person name="Haas B."/>
            <person name="Henn M.R."/>
            <person name="Nusbaum C."/>
            <person name="Birren B."/>
        </authorList>
    </citation>
    <scope>NUCLEOTIDE SEQUENCE [LARGE SCALE GENOMIC DNA]</scope>
    <source>
        <strain evidence="2">NA</strain>
    </source>
</reference>
<comment type="caution">
    <text evidence="1">The sequence shown here is derived from an EMBL/GenBank/DDBJ whole genome shotgun (WGS) entry which is preliminary data.</text>
</comment>
<accession>J9EA03</accession>
<evidence type="ECO:0000313" key="1">
    <source>
        <dbReference type="EMBL" id="EJW78978.1"/>
    </source>
</evidence>
<proteinExistence type="predicted"/>
<sequence>MIKGPPKTTLLPIYSEKGMEMSIHPDGLPLVTSGEISLLQKNAQPAVSHQLQNKLKAKHPLMEKLTPDGQQSILLSKLLRKLFSLFDVAMLCYSKQPSR</sequence>